<dbReference type="InterPro" id="IPR029787">
    <property type="entry name" value="Nucleotide_cyclase"/>
</dbReference>
<comment type="caution">
    <text evidence="4">The sequence shown here is derived from an EMBL/GenBank/DDBJ whole genome shotgun (WGS) entry which is preliminary data.</text>
</comment>
<sequence>MSKNLNKNIIESLKSTIIIGFISISFILIVDKNLKDEIAINISEVNIQVEARIATYINNNMSKLESFNSYINYDIDKYGIENAKQIFVDTFNKSNVSNSFKGIGIINKAGYLTYGNGKIYVGNSNYFKESIKGKKYVSKPTKSIIDGKDSIIYSIPFVINDKIEGVLVGFSHYEGIALSLKQSIYSYKGSLYIVDKYGNVIIGNEKNKEGIKTLYNKSKYLDKGKEKTNISNCKNPKLGVFNNERIYLYYNYIENTDGWYLVSITPINKVFSSLTNIINISLLTIFIATLLYVINNYKKYVENKKALRKATYIDSLTNINNQIKFKIDCKKKLKNAQDDDKYVLVSIDINRLKFINDVFGYEEGDNLIKSIGEKLSILKFENIHGRISNDIFALMFKLDKKLDLKTTLVKLHDYINIVCSNNSDLNLKLNMGAYIIENTTEEIDKIIDNANIARLESKKVKDKPYYIYDEALKNRISQEIIIESELKKGLESGEFKVVYQPKVDINNEKIVGAEALIRWDHNKKGFISPNIFIPIAEKNGNINLIGKWVLEEVCKDIKKCKLKGEKIVPISINLSRVELYRADLIQSIKQTIEKYDVEPKLIEIEITETAALNDIEYINNKIYQIKKLGIKVSMDDFGTGTSTLSNLKLIDIDILKLDRTMIIDLEEDKKTFLFVKTIIKLAKKFNFKVVCEGVENNKQVDILRQFNCDMIQGYVYFKPLEFLEFKNILKEQYQ</sequence>
<keyword evidence="1" id="KW-0472">Membrane</keyword>
<accession>A0ABR7K766</accession>
<name>A0ABR7K766_9FIRM</name>
<evidence type="ECO:0000313" key="5">
    <source>
        <dbReference type="Proteomes" id="UP000611796"/>
    </source>
</evidence>
<dbReference type="InterPro" id="IPR050706">
    <property type="entry name" value="Cyclic-di-GMP_PDE-like"/>
</dbReference>
<feature type="domain" description="EAL" evidence="2">
    <location>
        <begin position="479"/>
        <end position="733"/>
    </location>
</feature>
<organism evidence="4 5">
    <name type="scientific">Paeniclostridium hominis</name>
    <dbReference type="NCBI Taxonomy" id="2764329"/>
    <lineage>
        <taxon>Bacteria</taxon>
        <taxon>Bacillati</taxon>
        <taxon>Bacillota</taxon>
        <taxon>Clostridia</taxon>
        <taxon>Peptostreptococcales</taxon>
        <taxon>Peptostreptococcaceae</taxon>
        <taxon>Paeniclostridium</taxon>
    </lineage>
</organism>
<dbReference type="Gene3D" id="3.30.70.270">
    <property type="match status" value="1"/>
</dbReference>
<dbReference type="CDD" id="cd01948">
    <property type="entry name" value="EAL"/>
    <property type="match status" value="1"/>
</dbReference>
<dbReference type="SUPFAM" id="SSF55073">
    <property type="entry name" value="Nucleotide cyclase"/>
    <property type="match status" value="1"/>
</dbReference>
<keyword evidence="1" id="KW-1133">Transmembrane helix</keyword>
<dbReference type="SUPFAM" id="SSF141868">
    <property type="entry name" value="EAL domain-like"/>
    <property type="match status" value="1"/>
</dbReference>
<dbReference type="PANTHER" id="PTHR33121">
    <property type="entry name" value="CYCLIC DI-GMP PHOSPHODIESTERASE PDEF"/>
    <property type="match status" value="1"/>
</dbReference>
<keyword evidence="1" id="KW-0812">Transmembrane</keyword>
<dbReference type="InterPro" id="IPR035919">
    <property type="entry name" value="EAL_sf"/>
</dbReference>
<dbReference type="Proteomes" id="UP000611796">
    <property type="component" value="Unassembled WGS sequence"/>
</dbReference>
<dbReference type="Gene3D" id="3.20.20.450">
    <property type="entry name" value="EAL domain"/>
    <property type="match status" value="1"/>
</dbReference>
<proteinExistence type="predicted"/>
<dbReference type="InterPro" id="IPR001633">
    <property type="entry name" value="EAL_dom"/>
</dbReference>
<dbReference type="PROSITE" id="PS50887">
    <property type="entry name" value="GGDEF"/>
    <property type="match status" value="1"/>
</dbReference>
<dbReference type="Pfam" id="PF00990">
    <property type="entry name" value="GGDEF"/>
    <property type="match status" value="1"/>
</dbReference>
<protein>
    <submittedName>
        <fullName evidence="4">EAL domain-containing protein</fullName>
    </submittedName>
</protein>
<dbReference type="CDD" id="cd18773">
    <property type="entry name" value="PDC1_HK_sensor"/>
    <property type="match status" value="1"/>
</dbReference>
<keyword evidence="5" id="KW-1185">Reference proteome</keyword>
<dbReference type="InterPro" id="IPR043128">
    <property type="entry name" value="Rev_trsase/Diguanyl_cyclase"/>
</dbReference>
<feature type="transmembrane region" description="Helical" evidence="1">
    <location>
        <begin position="12"/>
        <end position="30"/>
    </location>
</feature>
<feature type="domain" description="GGDEF" evidence="3">
    <location>
        <begin position="340"/>
        <end position="470"/>
    </location>
</feature>
<dbReference type="PROSITE" id="PS50883">
    <property type="entry name" value="EAL"/>
    <property type="match status" value="1"/>
</dbReference>
<dbReference type="EMBL" id="JACRWD010000007">
    <property type="protein sequence ID" value="MBC6004699.1"/>
    <property type="molecule type" value="Genomic_DNA"/>
</dbReference>
<dbReference type="Gene3D" id="3.30.450.20">
    <property type="entry name" value="PAS domain"/>
    <property type="match status" value="1"/>
</dbReference>
<dbReference type="SMART" id="SM00052">
    <property type="entry name" value="EAL"/>
    <property type="match status" value="1"/>
</dbReference>
<evidence type="ECO:0000256" key="1">
    <source>
        <dbReference type="SAM" id="Phobius"/>
    </source>
</evidence>
<dbReference type="InterPro" id="IPR000160">
    <property type="entry name" value="GGDEF_dom"/>
</dbReference>
<reference evidence="4 5" key="1">
    <citation type="submission" date="2020-08" db="EMBL/GenBank/DDBJ databases">
        <authorList>
            <person name="Liu C."/>
            <person name="Sun Q."/>
        </authorList>
    </citation>
    <scope>NUCLEOTIDE SEQUENCE [LARGE SCALE GENOMIC DNA]</scope>
    <source>
        <strain evidence="4 5">NSJ-45</strain>
    </source>
</reference>
<dbReference type="NCBIfam" id="TIGR00254">
    <property type="entry name" value="GGDEF"/>
    <property type="match status" value="1"/>
</dbReference>
<evidence type="ECO:0000259" key="2">
    <source>
        <dbReference type="PROSITE" id="PS50883"/>
    </source>
</evidence>
<evidence type="ECO:0000259" key="3">
    <source>
        <dbReference type="PROSITE" id="PS50887"/>
    </source>
</evidence>
<gene>
    <name evidence="4" type="ORF">H8891_12955</name>
</gene>
<evidence type="ECO:0000313" key="4">
    <source>
        <dbReference type="EMBL" id="MBC6004699.1"/>
    </source>
</evidence>
<dbReference type="PANTHER" id="PTHR33121:SF70">
    <property type="entry name" value="SIGNALING PROTEIN YKOW"/>
    <property type="match status" value="1"/>
</dbReference>
<dbReference type="Pfam" id="PF00563">
    <property type="entry name" value="EAL"/>
    <property type="match status" value="1"/>
</dbReference>
<dbReference type="RefSeq" id="WP_187006747.1">
    <property type="nucleotide sequence ID" value="NZ_JACRWD010000007.1"/>
</dbReference>
<dbReference type="SMART" id="SM00267">
    <property type="entry name" value="GGDEF"/>
    <property type="match status" value="1"/>
</dbReference>